<accession>A0A6A7Y0P4</accession>
<dbReference type="PANTHER" id="PTHR46429">
    <property type="entry name" value="23S RRNA (GUANOSINE-2'-O-)-METHYLTRANSFERASE RLMB"/>
    <property type="match status" value="1"/>
</dbReference>
<sequence>MTKPPMKPTAPPKPHRGPRGGRPGARSAARTWSAGEGRIVLYGLHSVAAALENPLRAKHRLVATHNAVARLEERGIALALAPEIVDPRVVAEMVPDDAVHQGIALVTEPLPAVRVADLADARLVLALDQVTDPHNVGAILRSAVALGADALIVTARHSPQETGVLAKAASGAVDLLPQITVGSLPRALAELKEQGFTVLGLDSEAEHDLENVPLGAKAVLVLGSEGKGLRAAVAAETDAVARLAASGPLVSLNVSNAAAIALYVVHRRLGA</sequence>
<dbReference type="EMBL" id="VWNA01000001">
    <property type="protein sequence ID" value="MQT11967.1"/>
    <property type="molecule type" value="Genomic_DNA"/>
</dbReference>
<dbReference type="Gene3D" id="3.30.1330.30">
    <property type="match status" value="1"/>
</dbReference>
<keyword evidence="2 5" id="KW-0808">Transferase</keyword>
<dbReference type="InterPro" id="IPR029028">
    <property type="entry name" value="Alpha/beta_knot_MTases"/>
</dbReference>
<gene>
    <name evidence="5" type="ORF">F0357_04635</name>
</gene>
<feature type="domain" description="RNA 2-O ribose methyltransferase substrate binding" evidence="4">
    <location>
        <begin position="40"/>
        <end position="113"/>
    </location>
</feature>
<dbReference type="Gene3D" id="3.40.1280.10">
    <property type="match status" value="1"/>
</dbReference>
<evidence type="ECO:0000259" key="4">
    <source>
        <dbReference type="SMART" id="SM00967"/>
    </source>
</evidence>
<dbReference type="SMART" id="SM00967">
    <property type="entry name" value="SpoU_sub_bind"/>
    <property type="match status" value="1"/>
</dbReference>
<dbReference type="InterPro" id="IPR029026">
    <property type="entry name" value="tRNA_m1G_MTases_N"/>
</dbReference>
<evidence type="ECO:0000313" key="5">
    <source>
        <dbReference type="EMBL" id="MQT11967.1"/>
    </source>
</evidence>
<dbReference type="CDD" id="cd18103">
    <property type="entry name" value="SpoU-like_RlmB"/>
    <property type="match status" value="1"/>
</dbReference>
<dbReference type="Pfam" id="PF08032">
    <property type="entry name" value="SpoU_sub_bind"/>
    <property type="match status" value="1"/>
</dbReference>
<comment type="caution">
    <text evidence="5">The sequence shown here is derived from an EMBL/GenBank/DDBJ whole genome shotgun (WGS) entry which is preliminary data.</text>
</comment>
<evidence type="ECO:0000256" key="2">
    <source>
        <dbReference type="ARBA" id="ARBA00022679"/>
    </source>
</evidence>
<keyword evidence="6" id="KW-1185">Reference proteome</keyword>
<dbReference type="InterPro" id="IPR001537">
    <property type="entry name" value="SpoU_MeTrfase"/>
</dbReference>
<dbReference type="SUPFAM" id="SSF75217">
    <property type="entry name" value="alpha/beta knot"/>
    <property type="match status" value="1"/>
</dbReference>
<feature type="compositionally biased region" description="Pro residues" evidence="3">
    <location>
        <begin position="1"/>
        <end position="12"/>
    </location>
</feature>
<dbReference type="GO" id="GO:0003723">
    <property type="term" value="F:RNA binding"/>
    <property type="evidence" value="ECO:0007669"/>
    <property type="project" value="InterPro"/>
</dbReference>
<dbReference type="PANTHER" id="PTHR46429:SF1">
    <property type="entry name" value="23S RRNA (GUANOSINE-2'-O-)-METHYLTRANSFERASE RLMB"/>
    <property type="match status" value="1"/>
</dbReference>
<dbReference type="AlphaFoldDB" id="A0A6A7Y0P4"/>
<dbReference type="InterPro" id="IPR004441">
    <property type="entry name" value="rRNA_MeTrfase_TrmH"/>
</dbReference>
<dbReference type="InterPro" id="IPR013123">
    <property type="entry name" value="SpoU_subst-bd"/>
</dbReference>
<organism evidence="5 6">
    <name type="scientific">Segnochrobactrum spirostomi</name>
    <dbReference type="NCBI Taxonomy" id="2608987"/>
    <lineage>
        <taxon>Bacteria</taxon>
        <taxon>Pseudomonadati</taxon>
        <taxon>Pseudomonadota</taxon>
        <taxon>Alphaproteobacteria</taxon>
        <taxon>Hyphomicrobiales</taxon>
        <taxon>Segnochrobactraceae</taxon>
        <taxon>Segnochrobactrum</taxon>
    </lineage>
</organism>
<evidence type="ECO:0000256" key="1">
    <source>
        <dbReference type="ARBA" id="ARBA00022603"/>
    </source>
</evidence>
<dbReference type="GO" id="GO:0005829">
    <property type="term" value="C:cytosol"/>
    <property type="evidence" value="ECO:0007669"/>
    <property type="project" value="TreeGrafter"/>
</dbReference>
<dbReference type="InterPro" id="IPR029064">
    <property type="entry name" value="Ribosomal_eL30-like_sf"/>
</dbReference>
<dbReference type="Pfam" id="PF00588">
    <property type="entry name" value="SpoU_methylase"/>
    <property type="match status" value="1"/>
</dbReference>
<dbReference type="Proteomes" id="UP000332515">
    <property type="component" value="Unassembled WGS sequence"/>
</dbReference>
<proteinExistence type="predicted"/>
<evidence type="ECO:0000313" key="6">
    <source>
        <dbReference type="Proteomes" id="UP000332515"/>
    </source>
</evidence>
<dbReference type="GO" id="GO:0006396">
    <property type="term" value="P:RNA processing"/>
    <property type="evidence" value="ECO:0007669"/>
    <property type="project" value="InterPro"/>
</dbReference>
<feature type="region of interest" description="Disordered" evidence="3">
    <location>
        <begin position="1"/>
        <end position="29"/>
    </location>
</feature>
<dbReference type="SUPFAM" id="SSF55315">
    <property type="entry name" value="L30e-like"/>
    <property type="match status" value="1"/>
</dbReference>
<dbReference type="GO" id="GO:0008173">
    <property type="term" value="F:RNA methyltransferase activity"/>
    <property type="evidence" value="ECO:0007669"/>
    <property type="project" value="InterPro"/>
</dbReference>
<reference evidence="5 6" key="1">
    <citation type="submission" date="2019-09" db="EMBL/GenBank/DDBJ databases">
        <title>Segnochrobactrum spirostomi gen. nov., sp. nov., isolated from the ciliate Spirostomum cf. yagiui and description of a novel family, Segnochrobactraceae fam. nov. within the order Rhizobiales of the class Alphaproteobacteria.</title>
        <authorList>
            <person name="Akter S."/>
            <person name="Shazib S.U.A."/>
            <person name="Shin M.K."/>
        </authorList>
    </citation>
    <scope>NUCLEOTIDE SEQUENCE [LARGE SCALE GENOMIC DNA]</scope>
    <source>
        <strain evidence="5 6">Sp-1</strain>
    </source>
</reference>
<keyword evidence="1 5" id="KW-0489">Methyltransferase</keyword>
<name>A0A6A7Y0P4_9HYPH</name>
<evidence type="ECO:0000256" key="3">
    <source>
        <dbReference type="SAM" id="MobiDB-lite"/>
    </source>
</evidence>
<protein>
    <submittedName>
        <fullName evidence="5">RNA methyltransferase</fullName>
    </submittedName>
</protein>
<dbReference type="GO" id="GO:0032259">
    <property type="term" value="P:methylation"/>
    <property type="evidence" value="ECO:0007669"/>
    <property type="project" value="UniProtKB-KW"/>
</dbReference>